<feature type="compositionally biased region" description="Low complexity" evidence="2">
    <location>
        <begin position="412"/>
        <end position="421"/>
    </location>
</feature>
<dbReference type="HOGENOM" id="CLU_360238_0_0_1"/>
<protein>
    <submittedName>
        <fullName evidence="3">Uncharacterized protein</fullName>
    </submittedName>
</protein>
<proteinExistence type="predicted"/>
<feature type="region of interest" description="Disordered" evidence="2">
    <location>
        <begin position="513"/>
        <end position="533"/>
    </location>
</feature>
<gene>
    <name evidence="3" type="ORF">M407DRAFT_21491</name>
</gene>
<accession>A0A0C3QPU1</accession>
<sequence length="777" mass="84552">MVASSPPTSTPSSAQDQAINTPDQTILGSHILYSLTGLETALPNEEFNCDGWPLSPTCAVPKSPASVLIESDHPLDNPKSSSLHILPYQPPGLQLTSHSPFIPTLPSSPSLPTSALIDHPPEPRPLRHTPKIDFAAFGLAREIGKSQGHAEILDGDLTRPVSPFRASGHQPQALRKSPDLDIGQWEDQDVLVSCPVGTGLRFIIESQNLPCLACGHAPNPLNSDHCNTFAVKISMPRHSATGAQSDIPDDAPAAARATRSSAKAEATTTKAPKRSIGRPTPKSMTQVAKHTQKATALPKAKASVKKVNVAKGPSNKKQDNHSAKPSTGREIADINTTDEEGPVGTVKAKGLKPHKSAAARRTDIDEPVPLPHSATSLKRKPGALRNSPGADEMELDNTSGDETPQPKKSRRSSASTKSVVVGKGHRKWALATVSRYVSSTVLNSPAMSSFDLPLATNTSSKGRKKTANGSQKATVIAAEKAVLQKQLDEAQAQLAARDAEVLRLQNLNAQVQKESRPHNQLIARPPGERGKNGWNLQKHMGLEGDYDTYSNIRLTPHQRCVRYAVYESQLNIWLRITRQDEMSLFTCYALVKKRFPFMGQFERNWATREFIKGICQNARKHCRRKGISDPTLPVELLDRDDRDDGEDGGGGNDDGADDEDDVVLDEACEDGQRGQNKNLASGSLGKSIKSKTTTKLSSHSAKDKDDEDDAHHEDEDEDDDDDDDEDKDDDEGEDEDEVNQDHRDDDNDVDEGDEDEGSGEDEDNEDNEEDEDDEDDE</sequence>
<evidence type="ECO:0000313" key="4">
    <source>
        <dbReference type="Proteomes" id="UP000054248"/>
    </source>
</evidence>
<dbReference type="OrthoDB" id="3271097at2759"/>
<dbReference type="Proteomes" id="UP000054248">
    <property type="component" value="Unassembled WGS sequence"/>
</dbReference>
<evidence type="ECO:0000256" key="1">
    <source>
        <dbReference type="SAM" id="Coils"/>
    </source>
</evidence>
<organism evidence="3 4">
    <name type="scientific">Tulasnella calospora MUT 4182</name>
    <dbReference type="NCBI Taxonomy" id="1051891"/>
    <lineage>
        <taxon>Eukaryota</taxon>
        <taxon>Fungi</taxon>
        <taxon>Dikarya</taxon>
        <taxon>Basidiomycota</taxon>
        <taxon>Agaricomycotina</taxon>
        <taxon>Agaricomycetes</taxon>
        <taxon>Cantharellales</taxon>
        <taxon>Tulasnellaceae</taxon>
        <taxon>Tulasnella</taxon>
    </lineage>
</organism>
<feature type="compositionally biased region" description="Low complexity" evidence="2">
    <location>
        <begin position="299"/>
        <end position="311"/>
    </location>
</feature>
<feature type="compositionally biased region" description="Low complexity" evidence="2">
    <location>
        <begin position="679"/>
        <end position="699"/>
    </location>
</feature>
<feature type="compositionally biased region" description="Acidic residues" evidence="2">
    <location>
        <begin position="654"/>
        <end position="669"/>
    </location>
</feature>
<feature type="region of interest" description="Disordered" evidence="2">
    <location>
        <begin position="240"/>
        <end position="421"/>
    </location>
</feature>
<reference evidence="3 4" key="1">
    <citation type="submission" date="2014-04" db="EMBL/GenBank/DDBJ databases">
        <authorList>
            <consortium name="DOE Joint Genome Institute"/>
            <person name="Kuo A."/>
            <person name="Girlanda M."/>
            <person name="Perotto S."/>
            <person name="Kohler A."/>
            <person name="Nagy L.G."/>
            <person name="Floudas D."/>
            <person name="Copeland A."/>
            <person name="Barry K.W."/>
            <person name="Cichocki N."/>
            <person name="Veneault-Fourrey C."/>
            <person name="LaButti K."/>
            <person name="Lindquist E.A."/>
            <person name="Lipzen A."/>
            <person name="Lundell T."/>
            <person name="Morin E."/>
            <person name="Murat C."/>
            <person name="Sun H."/>
            <person name="Tunlid A."/>
            <person name="Henrissat B."/>
            <person name="Grigoriev I.V."/>
            <person name="Hibbett D.S."/>
            <person name="Martin F."/>
            <person name="Nordberg H.P."/>
            <person name="Cantor M.N."/>
            <person name="Hua S.X."/>
        </authorList>
    </citation>
    <scope>NUCLEOTIDE SEQUENCE [LARGE SCALE GENOMIC DNA]</scope>
    <source>
        <strain evidence="3 4">MUT 4182</strain>
    </source>
</reference>
<name>A0A0C3QPU1_9AGAM</name>
<evidence type="ECO:0000256" key="2">
    <source>
        <dbReference type="SAM" id="MobiDB-lite"/>
    </source>
</evidence>
<reference evidence="4" key="2">
    <citation type="submission" date="2015-01" db="EMBL/GenBank/DDBJ databases">
        <title>Evolutionary Origins and Diversification of the Mycorrhizal Mutualists.</title>
        <authorList>
            <consortium name="DOE Joint Genome Institute"/>
            <consortium name="Mycorrhizal Genomics Consortium"/>
            <person name="Kohler A."/>
            <person name="Kuo A."/>
            <person name="Nagy L.G."/>
            <person name="Floudas D."/>
            <person name="Copeland A."/>
            <person name="Barry K.W."/>
            <person name="Cichocki N."/>
            <person name="Veneault-Fourrey C."/>
            <person name="LaButti K."/>
            <person name="Lindquist E.A."/>
            <person name="Lipzen A."/>
            <person name="Lundell T."/>
            <person name="Morin E."/>
            <person name="Murat C."/>
            <person name="Riley R."/>
            <person name="Ohm R."/>
            <person name="Sun H."/>
            <person name="Tunlid A."/>
            <person name="Henrissat B."/>
            <person name="Grigoriev I.V."/>
            <person name="Hibbett D.S."/>
            <person name="Martin F."/>
        </authorList>
    </citation>
    <scope>NUCLEOTIDE SEQUENCE [LARGE SCALE GENOMIC DNA]</scope>
    <source>
        <strain evidence="4">MUT 4182</strain>
    </source>
</reference>
<feature type="compositionally biased region" description="Acidic residues" evidence="2">
    <location>
        <begin position="746"/>
        <end position="777"/>
    </location>
</feature>
<keyword evidence="1" id="KW-0175">Coiled coil</keyword>
<dbReference type="EMBL" id="KN822983">
    <property type="protein sequence ID" value="KIO29429.1"/>
    <property type="molecule type" value="Genomic_DNA"/>
</dbReference>
<feature type="coiled-coil region" evidence="1">
    <location>
        <begin position="473"/>
        <end position="507"/>
    </location>
</feature>
<dbReference type="STRING" id="1051891.A0A0C3QPU1"/>
<feature type="compositionally biased region" description="Acidic residues" evidence="2">
    <location>
        <begin position="714"/>
        <end position="738"/>
    </location>
</feature>
<feature type="compositionally biased region" description="Low complexity" evidence="2">
    <location>
        <begin position="1"/>
        <end position="13"/>
    </location>
</feature>
<evidence type="ECO:0000313" key="3">
    <source>
        <dbReference type="EMBL" id="KIO29429.1"/>
    </source>
</evidence>
<feature type="region of interest" description="Disordered" evidence="2">
    <location>
        <begin position="1"/>
        <end position="22"/>
    </location>
</feature>
<feature type="compositionally biased region" description="Low complexity" evidence="2">
    <location>
        <begin position="243"/>
        <end position="270"/>
    </location>
</feature>
<keyword evidence="4" id="KW-1185">Reference proteome</keyword>
<feature type="compositionally biased region" description="Basic and acidic residues" evidence="2">
    <location>
        <begin position="700"/>
        <end position="713"/>
    </location>
</feature>
<feature type="region of interest" description="Disordered" evidence="2">
    <location>
        <begin position="633"/>
        <end position="777"/>
    </location>
</feature>
<dbReference type="AlphaFoldDB" id="A0A0C3QPU1"/>
<feature type="compositionally biased region" description="Basic residues" evidence="2">
    <location>
        <begin position="349"/>
        <end position="358"/>
    </location>
</feature>